<protein>
    <submittedName>
        <fullName evidence="1">Uncharacterized protein</fullName>
    </submittedName>
</protein>
<gene>
    <name evidence="1" type="ORF">CPT_Maja_109</name>
</gene>
<proteinExistence type="predicted"/>
<accession>A0A7S6R7I9</accession>
<dbReference type="Proteomes" id="UP000593952">
    <property type="component" value="Segment"/>
</dbReference>
<reference evidence="1 2" key="1">
    <citation type="submission" date="2020-07" db="EMBL/GenBank/DDBJ databases">
        <title>Complete genome sequence of Burkholderia gladioli phage Maja.</title>
        <authorList>
            <person name="Yu Z."/>
            <person name="Yao G.W."/>
            <person name="Guadalupe Vizoso-Pinto M."/>
            <person name="Sun L."/>
            <person name="Le T."/>
            <person name="Gonzalez C."/>
            <person name="Young R."/>
            <person name="Liu M."/>
        </authorList>
    </citation>
    <scope>NUCLEOTIDE SEQUENCE [LARGE SCALE GENOMIC DNA]</scope>
</reference>
<evidence type="ECO:0000313" key="2">
    <source>
        <dbReference type="Proteomes" id="UP000593952"/>
    </source>
</evidence>
<keyword evidence="2" id="KW-1185">Reference proteome</keyword>
<dbReference type="EMBL" id="MT708549">
    <property type="protein sequence ID" value="QOV06329.1"/>
    <property type="molecule type" value="Genomic_DNA"/>
</dbReference>
<evidence type="ECO:0000313" key="1">
    <source>
        <dbReference type="EMBL" id="QOV06329.1"/>
    </source>
</evidence>
<name>A0A7S6R7I9_9CAUD</name>
<sequence length="95" mass="10647">MAISKLRRDSHQCRAKITHTGKNDEWRVVTSKAGPKEFHHVQFRGQAWVSPPSLAAAIHACDAMASASVDDLTLADRQKMIYVRRITTSYNPSLL</sequence>
<organism evidence="1 2">
    <name type="scientific">Burkholderia phage Maja</name>
    <dbReference type="NCBI Taxonomy" id="2767571"/>
    <lineage>
        <taxon>Viruses</taxon>
        <taxon>Duplodnaviria</taxon>
        <taxon>Heunggongvirae</taxon>
        <taxon>Uroviricota</taxon>
        <taxon>Caudoviricetes</taxon>
        <taxon>Lindbergviridae</taxon>
        <taxon>Gladiolivirus</taxon>
        <taxon>Gladiolivirus maja</taxon>
    </lineage>
</organism>